<comment type="caution">
    <text evidence="5">Lacks conserved residue(s) required for the propagation of feature annotation.</text>
</comment>
<sequence>MQALADRQGCPIELRKITAVGSTDSEKTGKRLADFAESLKLPFSFKSVLLSDMKDAREELFETEDDEAVIVYAPYILKTMISTPRSLENLMKVIRNDLYPCIMVVIEVEANYNSPSFVDRFIDALFHFSAFYDSFEGCLKQYSEDRIRMEAIFGEAIRNIVAEEGRQRTVRSVTLDVWRAFFRRFRMVEIGMSELSFRQASLVVKKFACRSSCTIDKKGKCLIVGWKGTPIHSLSIWKFH</sequence>
<dbReference type="PANTHER" id="PTHR31636">
    <property type="entry name" value="OSJNBA0084A10.13 PROTEIN-RELATED"/>
    <property type="match status" value="1"/>
</dbReference>
<evidence type="ECO:0000313" key="7">
    <source>
        <dbReference type="Proteomes" id="UP000619265"/>
    </source>
</evidence>
<evidence type="ECO:0000256" key="3">
    <source>
        <dbReference type="ARBA" id="ARBA00023163"/>
    </source>
</evidence>
<evidence type="ECO:0008006" key="8">
    <source>
        <dbReference type="Google" id="ProtNLM"/>
    </source>
</evidence>
<keyword evidence="4" id="KW-0539">Nucleus</keyword>
<keyword evidence="3" id="KW-0804">Transcription</keyword>
<keyword evidence="2" id="KW-0805">Transcription regulation</keyword>
<evidence type="ECO:0000256" key="4">
    <source>
        <dbReference type="ARBA" id="ARBA00023242"/>
    </source>
</evidence>
<evidence type="ECO:0000256" key="1">
    <source>
        <dbReference type="ARBA" id="ARBA00004123"/>
    </source>
</evidence>
<evidence type="ECO:0000313" key="6">
    <source>
        <dbReference type="EMBL" id="KAF5462413.1"/>
    </source>
</evidence>
<comment type="subcellular location">
    <subcellularLocation>
        <location evidence="1">Nucleus</location>
    </subcellularLocation>
</comment>
<feature type="region of interest" description="Leucine repeat II (LRII)" evidence="5">
    <location>
        <begin position="27"/>
        <end position="59"/>
    </location>
</feature>
<evidence type="ECO:0000256" key="5">
    <source>
        <dbReference type="PROSITE-ProRule" id="PRU01191"/>
    </source>
</evidence>
<feature type="region of interest" description="SAW" evidence="5">
    <location>
        <begin position="162"/>
        <end position="238"/>
    </location>
</feature>
<organism evidence="6 7">
    <name type="scientific">Juglans regia</name>
    <name type="common">English walnut</name>
    <dbReference type="NCBI Taxonomy" id="51240"/>
    <lineage>
        <taxon>Eukaryota</taxon>
        <taxon>Viridiplantae</taxon>
        <taxon>Streptophyta</taxon>
        <taxon>Embryophyta</taxon>
        <taxon>Tracheophyta</taxon>
        <taxon>Spermatophyta</taxon>
        <taxon>Magnoliopsida</taxon>
        <taxon>eudicotyledons</taxon>
        <taxon>Gunneridae</taxon>
        <taxon>Pentapetalae</taxon>
        <taxon>rosids</taxon>
        <taxon>fabids</taxon>
        <taxon>Fagales</taxon>
        <taxon>Juglandaceae</taxon>
        <taxon>Juglans</taxon>
    </lineage>
</organism>
<accession>A0A833WRP6</accession>
<proteinExistence type="inferred from homology"/>
<dbReference type="Pfam" id="PF03514">
    <property type="entry name" value="GRAS"/>
    <property type="match status" value="1"/>
</dbReference>
<dbReference type="InterPro" id="IPR005202">
    <property type="entry name" value="TF_GRAS"/>
</dbReference>
<evidence type="ECO:0000256" key="2">
    <source>
        <dbReference type="ARBA" id="ARBA00023015"/>
    </source>
</evidence>
<dbReference type="EMBL" id="LIHL02000008">
    <property type="protein sequence ID" value="KAF5462413.1"/>
    <property type="molecule type" value="Genomic_DNA"/>
</dbReference>
<dbReference type="GO" id="GO:0005634">
    <property type="term" value="C:nucleus"/>
    <property type="evidence" value="ECO:0007669"/>
    <property type="project" value="UniProtKB-SubCell"/>
</dbReference>
<comment type="caution">
    <text evidence="6">The sequence shown here is derived from an EMBL/GenBank/DDBJ whole genome shotgun (WGS) entry which is preliminary data.</text>
</comment>
<comment type="similarity">
    <text evidence="5">Belongs to the GRAS family.</text>
</comment>
<dbReference type="PROSITE" id="PS50985">
    <property type="entry name" value="GRAS"/>
    <property type="match status" value="1"/>
</dbReference>
<reference evidence="6" key="1">
    <citation type="submission" date="2015-10" db="EMBL/GenBank/DDBJ databases">
        <authorList>
            <person name="Martinez-Garcia P.J."/>
            <person name="Crepeau M.W."/>
            <person name="Puiu D."/>
            <person name="Gonzalez-Ibeas D."/>
            <person name="Whalen J."/>
            <person name="Stevens K."/>
            <person name="Paul R."/>
            <person name="Butterfield T."/>
            <person name="Britton M."/>
            <person name="Reagan R."/>
            <person name="Chakraborty S."/>
            <person name="Walawage S.L."/>
            <person name="Vasquez-Gross H.A."/>
            <person name="Cardeno C."/>
            <person name="Famula R."/>
            <person name="Pratt K."/>
            <person name="Kuruganti S."/>
            <person name="Aradhya M.K."/>
            <person name="Leslie C.A."/>
            <person name="Dandekar A.M."/>
            <person name="Salzberg S.L."/>
            <person name="Wegrzyn J.L."/>
            <person name="Langley C.H."/>
            <person name="Neale D.B."/>
        </authorList>
    </citation>
    <scope>NUCLEOTIDE SEQUENCE</scope>
    <source>
        <tissue evidence="6">Leaves</tissue>
    </source>
</reference>
<dbReference type="AlphaFoldDB" id="A0A833WRP6"/>
<name>A0A833WRP6_JUGRE</name>
<protein>
    <recommendedName>
        <fullName evidence="8">DELLA protein RGL1-like</fullName>
    </recommendedName>
</protein>
<reference evidence="6" key="2">
    <citation type="submission" date="2020-03" db="EMBL/GenBank/DDBJ databases">
        <title>Walnut 2.0.</title>
        <authorList>
            <person name="Marrano A."/>
            <person name="Britton M."/>
            <person name="Zimin A.V."/>
            <person name="Zaini P.A."/>
            <person name="Workman R."/>
            <person name="Puiu D."/>
            <person name="Bianco L."/>
            <person name="Allen B.J."/>
            <person name="Troggio M."/>
            <person name="Leslie C.A."/>
            <person name="Timp W."/>
            <person name="Dendekar A."/>
            <person name="Salzberg S.L."/>
            <person name="Neale D.B."/>
        </authorList>
    </citation>
    <scope>NUCLEOTIDE SEQUENCE</scope>
    <source>
        <tissue evidence="6">Leaves</tissue>
    </source>
</reference>
<dbReference type="Gramene" id="Jr08_11430_p1">
    <property type="protein sequence ID" value="cds.Jr08_11430_p1"/>
    <property type="gene ID" value="Jr08_11430"/>
</dbReference>
<dbReference type="Proteomes" id="UP000619265">
    <property type="component" value="Unassembled WGS sequence"/>
</dbReference>
<gene>
    <name evidence="6" type="ORF">F2P56_018419</name>
</gene>